<evidence type="ECO:0000313" key="4">
    <source>
        <dbReference type="Proteomes" id="UP000800035"/>
    </source>
</evidence>
<gene>
    <name evidence="3" type="ORF">CC80DRAFT_597243</name>
</gene>
<keyword evidence="2" id="KW-0732">Signal</keyword>
<feature type="region of interest" description="Disordered" evidence="1">
    <location>
        <begin position="25"/>
        <end position="125"/>
    </location>
</feature>
<protein>
    <recommendedName>
        <fullName evidence="5">Extracellular membrane protein CFEM domain-containing protein</fullName>
    </recommendedName>
</protein>
<dbReference type="EMBL" id="ML977016">
    <property type="protein sequence ID" value="KAF1951509.1"/>
    <property type="molecule type" value="Genomic_DNA"/>
</dbReference>
<feature type="signal peptide" evidence="2">
    <location>
        <begin position="1"/>
        <end position="21"/>
    </location>
</feature>
<organism evidence="3 4">
    <name type="scientific">Byssothecium circinans</name>
    <dbReference type="NCBI Taxonomy" id="147558"/>
    <lineage>
        <taxon>Eukaryota</taxon>
        <taxon>Fungi</taxon>
        <taxon>Dikarya</taxon>
        <taxon>Ascomycota</taxon>
        <taxon>Pezizomycotina</taxon>
        <taxon>Dothideomycetes</taxon>
        <taxon>Pleosporomycetidae</taxon>
        <taxon>Pleosporales</taxon>
        <taxon>Massarineae</taxon>
        <taxon>Massarinaceae</taxon>
        <taxon>Byssothecium</taxon>
    </lineage>
</organism>
<dbReference type="AlphaFoldDB" id="A0A6A5TIF2"/>
<evidence type="ECO:0000313" key="3">
    <source>
        <dbReference type="EMBL" id="KAF1951509.1"/>
    </source>
</evidence>
<accession>A0A6A5TIF2</accession>
<sequence length="414" mass="40693">MHFLNLTISLTILANLTFALAAGGGGGGGGGSSGGGSSSSGGGGSKGGGGSSSGGGGGSKGGGGSSSSGGGGSKSGGGGSKGGGSKPGGGSGGRLRSGSDDADSLDPEDPGAPGSGPDPYEYIPRREGFLPDQAQIQDVLGSMEIGLNRTITATTTGTNATSVVVEVSKIVEAVLVTPTCSPEGTGRWNVPSGVSKSCSPATVSFTPTTTLPATAFAACTDYASILRSCASATSSFYSLPGSQQASCICYTPTITTQSCIPTTGSTGYFYPLGTQQVAIPARSTAIFDNAAGACRDFFSMQGYSKLAGALNGKDGRNGTKIGAGFCANVNKDLKRAVEATATATATPTLGFISNSGLPYMLNPTPVEGCLLMDTSASTGRNGGSRATPLVTGDSRHLFGVVFFALIVWPTLLAI</sequence>
<dbReference type="OrthoDB" id="3799764at2759"/>
<evidence type="ECO:0000256" key="1">
    <source>
        <dbReference type="SAM" id="MobiDB-lite"/>
    </source>
</evidence>
<keyword evidence="4" id="KW-1185">Reference proteome</keyword>
<evidence type="ECO:0008006" key="5">
    <source>
        <dbReference type="Google" id="ProtNLM"/>
    </source>
</evidence>
<dbReference type="Proteomes" id="UP000800035">
    <property type="component" value="Unassembled WGS sequence"/>
</dbReference>
<reference evidence="3" key="1">
    <citation type="journal article" date="2020" name="Stud. Mycol.">
        <title>101 Dothideomycetes genomes: a test case for predicting lifestyles and emergence of pathogens.</title>
        <authorList>
            <person name="Haridas S."/>
            <person name="Albert R."/>
            <person name="Binder M."/>
            <person name="Bloem J."/>
            <person name="Labutti K."/>
            <person name="Salamov A."/>
            <person name="Andreopoulos B."/>
            <person name="Baker S."/>
            <person name="Barry K."/>
            <person name="Bills G."/>
            <person name="Bluhm B."/>
            <person name="Cannon C."/>
            <person name="Castanera R."/>
            <person name="Culley D."/>
            <person name="Daum C."/>
            <person name="Ezra D."/>
            <person name="Gonzalez J."/>
            <person name="Henrissat B."/>
            <person name="Kuo A."/>
            <person name="Liang C."/>
            <person name="Lipzen A."/>
            <person name="Lutzoni F."/>
            <person name="Magnuson J."/>
            <person name="Mondo S."/>
            <person name="Nolan M."/>
            <person name="Ohm R."/>
            <person name="Pangilinan J."/>
            <person name="Park H.-J."/>
            <person name="Ramirez L."/>
            <person name="Alfaro M."/>
            <person name="Sun H."/>
            <person name="Tritt A."/>
            <person name="Yoshinaga Y."/>
            <person name="Zwiers L.-H."/>
            <person name="Turgeon B."/>
            <person name="Goodwin S."/>
            <person name="Spatafora J."/>
            <person name="Crous P."/>
            <person name="Grigoriev I."/>
        </authorList>
    </citation>
    <scope>NUCLEOTIDE SEQUENCE</scope>
    <source>
        <strain evidence="3">CBS 675.92</strain>
    </source>
</reference>
<name>A0A6A5TIF2_9PLEO</name>
<evidence type="ECO:0000256" key="2">
    <source>
        <dbReference type="SAM" id="SignalP"/>
    </source>
</evidence>
<feature type="chain" id="PRO_5025587162" description="Extracellular membrane protein CFEM domain-containing protein" evidence="2">
    <location>
        <begin position="22"/>
        <end position="414"/>
    </location>
</feature>
<feature type="compositionally biased region" description="Gly residues" evidence="1">
    <location>
        <begin position="25"/>
        <end position="95"/>
    </location>
</feature>
<feature type="compositionally biased region" description="Acidic residues" evidence="1">
    <location>
        <begin position="100"/>
        <end position="109"/>
    </location>
</feature>
<proteinExistence type="predicted"/>